<keyword evidence="2" id="KW-0812">Transmembrane</keyword>
<evidence type="ECO:0000256" key="2">
    <source>
        <dbReference type="RuleBase" id="RU362097"/>
    </source>
</evidence>
<dbReference type="Pfam" id="PF02321">
    <property type="entry name" value="OEP"/>
    <property type="match status" value="2"/>
</dbReference>
<dbReference type="PANTHER" id="PTHR30203">
    <property type="entry name" value="OUTER MEMBRANE CATION EFFLUX PROTEIN"/>
    <property type="match status" value="1"/>
</dbReference>
<reference evidence="3 4" key="1">
    <citation type="submission" date="2013-08" db="EMBL/GenBank/DDBJ databases">
        <title>Gluconobacter thailandicus NBRC 3257 whole genome sequence.</title>
        <authorList>
            <person name="Matsutani M."/>
            <person name="Yakushi T."/>
            <person name="Matsushita K."/>
        </authorList>
    </citation>
    <scope>NUCLEOTIDE SEQUENCE [LARGE SCALE GENOMIC DNA]</scope>
    <source>
        <strain evidence="3 4">NBRC 3257</strain>
    </source>
</reference>
<gene>
    <name evidence="3" type="ORF">NBRC3257_0302</name>
</gene>
<dbReference type="Gene3D" id="1.20.1600.10">
    <property type="entry name" value="Outer membrane efflux proteins (OEP)"/>
    <property type="match status" value="1"/>
</dbReference>
<dbReference type="NCBIfam" id="TIGR01845">
    <property type="entry name" value="outer_NodT"/>
    <property type="match status" value="1"/>
</dbReference>
<evidence type="ECO:0000313" key="3">
    <source>
        <dbReference type="EMBL" id="GAD25303.1"/>
    </source>
</evidence>
<dbReference type="Gene3D" id="2.20.200.10">
    <property type="entry name" value="Outer membrane efflux proteins (OEP)"/>
    <property type="match status" value="1"/>
</dbReference>
<keyword evidence="4" id="KW-1185">Reference proteome</keyword>
<dbReference type="SUPFAM" id="SSF56954">
    <property type="entry name" value="Outer membrane efflux proteins (OEP)"/>
    <property type="match status" value="1"/>
</dbReference>
<sequence>MRGPARQNASVPPGSAWWEALEDPLLNDLILRARNASPDVAVAIARIRQGRAQTRLQGANFLPDFSSNTSYARARFPSSGDDAPASNVETYFQGFDASWEIDIFGEKRRALEAAKANHQEAEAGLDDVLVTLSAEVARTYVNLRAQQQRQSLYQNSNASLERTLALMQQRFQRGTAARSDVLRLDTQLQQSRSQTEALNIDREVSMDKLAILLGIKPGDLDKELERPVPIPLPPLAPAIDDPTALLRRRPDIRQAERRLASNTAKIGQAQAARFPKVKFTGLIGTGGLKPSDLTQFDDFTAYLAPQISWDFLDFGRNAARVQTAKGARDEAMAQYRKTVFNALQETEDALSRFKNDRIRVATLARSHADAVAAVDLTRQRYQRGTATFMDLLDTERQAISSEQELSQTQAELTTDYIAIQKALGVGASNSK</sequence>
<dbReference type="Proteomes" id="UP000018209">
    <property type="component" value="Unassembled WGS sequence"/>
</dbReference>
<comment type="similarity">
    <text evidence="1 2">Belongs to the outer membrane factor (OMF) (TC 1.B.17) family.</text>
</comment>
<dbReference type="InterPro" id="IPR003423">
    <property type="entry name" value="OMP_efflux"/>
</dbReference>
<evidence type="ECO:0000256" key="1">
    <source>
        <dbReference type="ARBA" id="ARBA00007613"/>
    </source>
</evidence>
<comment type="subcellular location">
    <subcellularLocation>
        <location evidence="2">Cell membrane</location>
        <topology evidence="2">Lipid-anchor</topology>
    </subcellularLocation>
</comment>
<keyword evidence="2 3" id="KW-0449">Lipoprotein</keyword>
<keyword evidence="2" id="KW-0472">Membrane</keyword>
<accession>A0ABQ0ISW1</accession>
<proteinExistence type="inferred from homology"/>
<dbReference type="PANTHER" id="PTHR30203:SF25">
    <property type="entry name" value="OUTER MEMBRANE PROTEIN-RELATED"/>
    <property type="match status" value="1"/>
</dbReference>
<name>A0ABQ0ISW1_GLUTH</name>
<keyword evidence="2" id="KW-0564">Palmitate</keyword>
<keyword evidence="2" id="KW-1134">Transmembrane beta strand</keyword>
<dbReference type="InterPro" id="IPR010131">
    <property type="entry name" value="MdtP/NodT-like"/>
</dbReference>
<organism evidence="3 4">
    <name type="scientific">Gluconobacter thailandicus NBRC 3257</name>
    <dbReference type="NCBI Taxonomy" id="1381097"/>
    <lineage>
        <taxon>Bacteria</taxon>
        <taxon>Pseudomonadati</taxon>
        <taxon>Pseudomonadota</taxon>
        <taxon>Alphaproteobacteria</taxon>
        <taxon>Acetobacterales</taxon>
        <taxon>Acetobacteraceae</taxon>
        <taxon>Gluconobacter</taxon>
    </lineage>
</organism>
<comment type="caution">
    <text evidence="3">The sequence shown here is derived from an EMBL/GenBank/DDBJ whole genome shotgun (WGS) entry which is preliminary data.</text>
</comment>
<evidence type="ECO:0000313" key="4">
    <source>
        <dbReference type="Proteomes" id="UP000018209"/>
    </source>
</evidence>
<dbReference type="EMBL" id="BASM01000003">
    <property type="protein sequence ID" value="GAD25303.1"/>
    <property type="molecule type" value="Genomic_DNA"/>
</dbReference>
<protein>
    <submittedName>
        <fullName evidence="3">Secretion system type I outer membrane efflux pump lipoprotein NodT</fullName>
    </submittedName>
</protein>